<gene>
    <name evidence="2" type="ORF">FKG94_21925</name>
</gene>
<name>A0A545SYY3_9GAMM</name>
<dbReference type="Proteomes" id="UP000319732">
    <property type="component" value="Unassembled WGS sequence"/>
</dbReference>
<reference evidence="2 3" key="1">
    <citation type="submission" date="2019-06" db="EMBL/GenBank/DDBJ databases">
        <title>Whole genome sequence for Cellvibrionaceae sp. R142.</title>
        <authorList>
            <person name="Wang G."/>
        </authorList>
    </citation>
    <scope>NUCLEOTIDE SEQUENCE [LARGE SCALE GENOMIC DNA]</scope>
    <source>
        <strain evidence="2 3">R142</strain>
    </source>
</reference>
<comment type="caution">
    <text evidence="2">The sequence shown here is derived from an EMBL/GenBank/DDBJ whole genome shotgun (WGS) entry which is preliminary data.</text>
</comment>
<keyword evidence="3" id="KW-1185">Reference proteome</keyword>
<evidence type="ECO:0000256" key="1">
    <source>
        <dbReference type="SAM" id="SignalP"/>
    </source>
</evidence>
<dbReference type="EMBL" id="VHSG01000025">
    <property type="protein sequence ID" value="TQV70182.1"/>
    <property type="molecule type" value="Genomic_DNA"/>
</dbReference>
<proteinExistence type="predicted"/>
<accession>A0A545SYY3</accession>
<feature type="signal peptide" evidence="1">
    <location>
        <begin position="1"/>
        <end position="24"/>
    </location>
</feature>
<organism evidence="2 3">
    <name type="scientific">Exilibacterium tricleocarpae</name>
    <dbReference type="NCBI Taxonomy" id="2591008"/>
    <lineage>
        <taxon>Bacteria</taxon>
        <taxon>Pseudomonadati</taxon>
        <taxon>Pseudomonadota</taxon>
        <taxon>Gammaproteobacteria</taxon>
        <taxon>Cellvibrionales</taxon>
        <taxon>Cellvibrionaceae</taxon>
        <taxon>Exilibacterium</taxon>
    </lineage>
</organism>
<dbReference type="AlphaFoldDB" id="A0A545SYY3"/>
<dbReference type="OrthoDB" id="6387713at2"/>
<sequence length="90" mass="9998">MITKIIITGVFALALLHPTQQATAVEALSTQEPAEHCVHYFDDKDGKDAIFGIRHSRGLIDEQQPARDAVFSTLRAEYSRKSDTTDEPGR</sequence>
<feature type="chain" id="PRO_5022171622" evidence="1">
    <location>
        <begin position="25"/>
        <end position="90"/>
    </location>
</feature>
<evidence type="ECO:0000313" key="3">
    <source>
        <dbReference type="Proteomes" id="UP000319732"/>
    </source>
</evidence>
<evidence type="ECO:0000313" key="2">
    <source>
        <dbReference type="EMBL" id="TQV70182.1"/>
    </source>
</evidence>
<keyword evidence="1" id="KW-0732">Signal</keyword>
<dbReference type="RefSeq" id="WP_142929086.1">
    <property type="nucleotide sequence ID" value="NZ_ML660103.1"/>
</dbReference>
<protein>
    <submittedName>
        <fullName evidence="2">Uncharacterized protein</fullName>
    </submittedName>
</protein>